<dbReference type="Proteomes" id="UP001174934">
    <property type="component" value="Unassembled WGS sequence"/>
</dbReference>
<dbReference type="PIRSF" id="PIRSF006468">
    <property type="entry name" value="BCAT1"/>
    <property type="match status" value="1"/>
</dbReference>
<dbReference type="CDD" id="cd01557">
    <property type="entry name" value="BCAT_beta_family"/>
    <property type="match status" value="1"/>
</dbReference>
<dbReference type="InterPro" id="IPR043132">
    <property type="entry name" value="BCAT-like_C"/>
</dbReference>
<dbReference type="GO" id="GO:0009098">
    <property type="term" value="P:L-leucine biosynthetic process"/>
    <property type="evidence" value="ECO:0007669"/>
    <property type="project" value="TreeGrafter"/>
</dbReference>
<evidence type="ECO:0000313" key="9">
    <source>
        <dbReference type="EMBL" id="KAK0636169.1"/>
    </source>
</evidence>
<proteinExistence type="inferred from homology"/>
<dbReference type="EMBL" id="JAULSR010000001">
    <property type="protein sequence ID" value="KAK0636169.1"/>
    <property type="molecule type" value="Genomic_DNA"/>
</dbReference>
<organism evidence="9 10">
    <name type="scientific">Bombardia bombarda</name>
    <dbReference type="NCBI Taxonomy" id="252184"/>
    <lineage>
        <taxon>Eukaryota</taxon>
        <taxon>Fungi</taxon>
        <taxon>Dikarya</taxon>
        <taxon>Ascomycota</taxon>
        <taxon>Pezizomycotina</taxon>
        <taxon>Sordariomycetes</taxon>
        <taxon>Sordariomycetidae</taxon>
        <taxon>Sordariales</taxon>
        <taxon>Lasiosphaeriaceae</taxon>
        <taxon>Bombardia</taxon>
    </lineage>
</organism>
<keyword evidence="7" id="KW-0100">Branched-chain amino acid biosynthesis</keyword>
<accession>A0AA40CG71</accession>
<sequence>MGAQTQDVNLTQAGLDHWAAAQPNGKTNGHTNGHAAQPLQLLDASKLTFQYADSTAREVPTEAEANAGLETICTDHMITCKWKAASGWEKPEMVPYGPLSLMPTASVLHYATECFEGLKAYRGFDGKLRLFRPDMNAKRMLMSTLRISLPGFEPKELEKLILALVAQDGPKWLPRSRPGSFLYLRPAMIGTQPQLGVQAPKEALLFITASFMPRLDLPQGGMRLHTNPEDMVRAWVGGFGYAKVGANYGPSLLATQEAKERGFGQILWLYGPEGYCTEAGASNFFMVWRAKESEGGKLQLITAPLDDRLILDGVTRRSVVQIAKERLADEIEVVERKYTIDEVLEADKEGRIVEAFAAGTAFFVCPVSWIHHRGQDVHIPMGKGEMGQYTSKIKNWVGDIMYGNEQHEWGVVVDELQQ</sequence>
<reference evidence="9" key="1">
    <citation type="submission" date="2023-06" db="EMBL/GenBank/DDBJ databases">
        <title>Genome-scale phylogeny and comparative genomics of the fungal order Sordariales.</title>
        <authorList>
            <consortium name="Lawrence Berkeley National Laboratory"/>
            <person name="Hensen N."/>
            <person name="Bonometti L."/>
            <person name="Westerberg I."/>
            <person name="Brannstrom I.O."/>
            <person name="Guillou S."/>
            <person name="Cros-Aarteil S."/>
            <person name="Calhoun S."/>
            <person name="Haridas S."/>
            <person name="Kuo A."/>
            <person name="Mondo S."/>
            <person name="Pangilinan J."/>
            <person name="Riley R."/>
            <person name="LaButti K."/>
            <person name="Andreopoulos B."/>
            <person name="Lipzen A."/>
            <person name="Chen C."/>
            <person name="Yanf M."/>
            <person name="Daum C."/>
            <person name="Ng V."/>
            <person name="Clum A."/>
            <person name="Steindorff A."/>
            <person name="Ohm R."/>
            <person name="Martin F."/>
            <person name="Silar P."/>
            <person name="Natvig D."/>
            <person name="Lalanne C."/>
            <person name="Gautier V."/>
            <person name="Ament-velasquez S.L."/>
            <person name="Kruys A."/>
            <person name="Hutchinson M.I."/>
            <person name="Powell A.J."/>
            <person name="Barry K."/>
            <person name="Miller A.N."/>
            <person name="Grigoriev I.V."/>
            <person name="Debuchy R."/>
            <person name="Gladieux P."/>
            <person name="Thoren M.H."/>
            <person name="Johannesson H."/>
        </authorList>
    </citation>
    <scope>NUCLEOTIDE SEQUENCE</scope>
    <source>
        <strain evidence="9">SMH3391-2</strain>
    </source>
</reference>
<evidence type="ECO:0000256" key="8">
    <source>
        <dbReference type="PIRSR" id="PIRSR006468-1"/>
    </source>
</evidence>
<dbReference type="InterPro" id="IPR036038">
    <property type="entry name" value="Aminotransferase-like"/>
</dbReference>
<comment type="caution">
    <text evidence="9">The sequence shown here is derived from an EMBL/GenBank/DDBJ whole genome shotgun (WGS) entry which is preliminary data.</text>
</comment>
<dbReference type="AlphaFoldDB" id="A0AA40CG71"/>
<feature type="modified residue" description="N6-(pyridoxal phosphate)lysine" evidence="8">
    <location>
        <position position="243"/>
    </location>
</feature>
<comment type="cofactor">
    <cofactor evidence="1">
        <name>pyridoxal 5'-phosphate</name>
        <dbReference type="ChEBI" id="CHEBI:597326"/>
    </cofactor>
</comment>
<name>A0AA40CG71_9PEZI</name>
<keyword evidence="5" id="KW-0808">Transferase</keyword>
<keyword evidence="10" id="KW-1185">Reference proteome</keyword>
<gene>
    <name evidence="9" type="ORF">B0T17DRAFT_482755</name>
</gene>
<dbReference type="FunFam" id="3.30.470.10:FF:000012">
    <property type="entry name" value="Branched-chain-amino-acid aminotransferase"/>
    <property type="match status" value="1"/>
</dbReference>
<dbReference type="InterPro" id="IPR043131">
    <property type="entry name" value="BCAT-like_N"/>
</dbReference>
<dbReference type="PANTHER" id="PTHR11825:SF69">
    <property type="entry name" value="BRANCHED-CHAIN-AMINO-ACID AMINOTRANSFERASE"/>
    <property type="match status" value="1"/>
</dbReference>
<keyword evidence="4" id="KW-0028">Amino-acid biosynthesis</keyword>
<dbReference type="SUPFAM" id="SSF56752">
    <property type="entry name" value="D-aminoacid aminotransferase-like PLP-dependent enzymes"/>
    <property type="match status" value="1"/>
</dbReference>
<evidence type="ECO:0000313" key="10">
    <source>
        <dbReference type="Proteomes" id="UP001174934"/>
    </source>
</evidence>
<comment type="similarity">
    <text evidence="2">Belongs to the class-IV pyridoxal-phosphate-dependent aminotransferase family.</text>
</comment>
<evidence type="ECO:0000256" key="3">
    <source>
        <dbReference type="ARBA" id="ARBA00022576"/>
    </source>
</evidence>
<evidence type="ECO:0000256" key="7">
    <source>
        <dbReference type="ARBA" id="ARBA00023304"/>
    </source>
</evidence>
<dbReference type="InterPro" id="IPR001544">
    <property type="entry name" value="Aminotrans_IV"/>
</dbReference>
<dbReference type="InterPro" id="IPR033939">
    <property type="entry name" value="BCAT_family"/>
</dbReference>
<dbReference type="InterPro" id="IPR005786">
    <property type="entry name" value="B_amino_transII"/>
</dbReference>
<dbReference type="GO" id="GO:0004084">
    <property type="term" value="F:branched-chain-amino-acid transaminase activity"/>
    <property type="evidence" value="ECO:0007669"/>
    <property type="project" value="InterPro"/>
</dbReference>
<protein>
    <submittedName>
        <fullName evidence="9">Aminotransferase</fullName>
    </submittedName>
</protein>
<dbReference type="Pfam" id="PF01063">
    <property type="entry name" value="Aminotran_4"/>
    <property type="match status" value="1"/>
</dbReference>
<dbReference type="GO" id="GO:0009099">
    <property type="term" value="P:L-valine biosynthetic process"/>
    <property type="evidence" value="ECO:0007669"/>
    <property type="project" value="TreeGrafter"/>
</dbReference>
<dbReference type="PANTHER" id="PTHR11825">
    <property type="entry name" value="SUBGROUP IIII AMINOTRANSFERASE"/>
    <property type="match status" value="1"/>
</dbReference>
<dbReference type="FunFam" id="3.20.10.10:FF:000004">
    <property type="entry name" value="Branched-chain-amino-acid aminotransferase"/>
    <property type="match status" value="1"/>
</dbReference>
<dbReference type="Gene3D" id="3.20.10.10">
    <property type="entry name" value="D-amino Acid Aminotransferase, subunit A, domain 2"/>
    <property type="match status" value="1"/>
</dbReference>
<evidence type="ECO:0000256" key="6">
    <source>
        <dbReference type="ARBA" id="ARBA00022898"/>
    </source>
</evidence>
<evidence type="ECO:0000256" key="5">
    <source>
        <dbReference type="ARBA" id="ARBA00022679"/>
    </source>
</evidence>
<dbReference type="Gene3D" id="3.30.470.10">
    <property type="match status" value="1"/>
</dbReference>
<keyword evidence="6" id="KW-0663">Pyridoxal phosphate</keyword>
<evidence type="ECO:0000256" key="2">
    <source>
        <dbReference type="ARBA" id="ARBA00009320"/>
    </source>
</evidence>
<evidence type="ECO:0000256" key="1">
    <source>
        <dbReference type="ARBA" id="ARBA00001933"/>
    </source>
</evidence>
<evidence type="ECO:0000256" key="4">
    <source>
        <dbReference type="ARBA" id="ARBA00022605"/>
    </source>
</evidence>
<dbReference type="GO" id="GO:0005739">
    <property type="term" value="C:mitochondrion"/>
    <property type="evidence" value="ECO:0007669"/>
    <property type="project" value="TreeGrafter"/>
</dbReference>
<keyword evidence="3 9" id="KW-0032">Aminotransferase</keyword>